<evidence type="ECO:0000259" key="1">
    <source>
        <dbReference type="Pfam" id="PF03184"/>
    </source>
</evidence>
<organism evidence="2 3">
    <name type="scientific">Oopsacas minuta</name>
    <dbReference type="NCBI Taxonomy" id="111878"/>
    <lineage>
        <taxon>Eukaryota</taxon>
        <taxon>Metazoa</taxon>
        <taxon>Porifera</taxon>
        <taxon>Hexactinellida</taxon>
        <taxon>Hexasterophora</taxon>
        <taxon>Lyssacinosida</taxon>
        <taxon>Leucopsacidae</taxon>
        <taxon>Oopsacas</taxon>
    </lineage>
</organism>
<reference evidence="2 3" key="1">
    <citation type="journal article" date="2023" name="BMC Biol.">
        <title>The compact genome of the sponge Oopsacas minuta (Hexactinellida) is lacking key metazoan core genes.</title>
        <authorList>
            <person name="Santini S."/>
            <person name="Schenkelaars Q."/>
            <person name="Jourda C."/>
            <person name="Duchesne M."/>
            <person name="Belahbib H."/>
            <person name="Rocher C."/>
            <person name="Selva M."/>
            <person name="Riesgo A."/>
            <person name="Vervoort M."/>
            <person name="Leys S.P."/>
            <person name="Kodjabachian L."/>
            <person name="Le Bivic A."/>
            <person name="Borchiellini C."/>
            <person name="Claverie J.M."/>
            <person name="Renard E."/>
        </authorList>
    </citation>
    <scope>NUCLEOTIDE SEQUENCE [LARGE SCALE GENOMIC DNA]</scope>
    <source>
        <strain evidence="2">SPO-2</strain>
    </source>
</reference>
<comment type="caution">
    <text evidence="2">The sequence shown here is derived from an EMBL/GenBank/DDBJ whole genome shotgun (WGS) entry which is preliminary data.</text>
</comment>
<accession>A0AAV7JGB4</accession>
<evidence type="ECO:0000313" key="2">
    <source>
        <dbReference type="EMBL" id="KAI6647708.1"/>
    </source>
</evidence>
<dbReference type="Pfam" id="PF03184">
    <property type="entry name" value="DDE_1"/>
    <property type="match status" value="1"/>
</dbReference>
<dbReference type="EMBL" id="JAKMXF010000338">
    <property type="protein sequence ID" value="KAI6647708.1"/>
    <property type="molecule type" value="Genomic_DNA"/>
</dbReference>
<evidence type="ECO:0000313" key="3">
    <source>
        <dbReference type="Proteomes" id="UP001165289"/>
    </source>
</evidence>
<dbReference type="GO" id="GO:0003677">
    <property type="term" value="F:DNA binding"/>
    <property type="evidence" value="ECO:0007669"/>
    <property type="project" value="TreeGrafter"/>
</dbReference>
<gene>
    <name evidence="2" type="ORF">LOD99_8549</name>
</gene>
<feature type="domain" description="DDE-1" evidence="1">
    <location>
        <begin position="1"/>
        <end position="115"/>
    </location>
</feature>
<dbReference type="InterPro" id="IPR004875">
    <property type="entry name" value="DDE_SF_endonuclease_dom"/>
</dbReference>
<keyword evidence="3" id="KW-1185">Reference proteome</keyword>
<dbReference type="PANTHER" id="PTHR19303:SF73">
    <property type="entry name" value="PROTEIN PDC2"/>
    <property type="match status" value="1"/>
</dbReference>
<dbReference type="GO" id="GO:0005634">
    <property type="term" value="C:nucleus"/>
    <property type="evidence" value="ECO:0007669"/>
    <property type="project" value="TreeGrafter"/>
</dbReference>
<dbReference type="Proteomes" id="UP001165289">
    <property type="component" value="Unassembled WGS sequence"/>
</dbReference>
<dbReference type="PANTHER" id="PTHR19303">
    <property type="entry name" value="TRANSPOSON"/>
    <property type="match status" value="1"/>
</dbReference>
<sequence length="204" mass="22906">MTSEIFEKWLRKLNNSMRFDDRKIAMILDNFSGHPNLNLSHIKLFFLPPNTTSMTQPIDSGIIKNLKHHYSRFLVRKRLLAVDSDTGFKLDLLQALDWLKKSWDNVTPTTIKHCYQHVGFKDLPATEETSAPDTSIWSSAEEAGLVSDGLSFEDFVALDNGVAIGLGASGRKIDDILNSPHSPSDDDVDIENDGNKYPLIIHVP</sequence>
<name>A0AAV7JGB4_9METZ</name>
<protein>
    <recommendedName>
        <fullName evidence="1">DDE-1 domain-containing protein</fullName>
    </recommendedName>
</protein>
<proteinExistence type="predicted"/>
<dbReference type="InterPro" id="IPR050863">
    <property type="entry name" value="CenT-Element_Derived"/>
</dbReference>
<dbReference type="AlphaFoldDB" id="A0AAV7JGB4"/>